<gene>
    <name evidence="3" type="primary">Contig4840.g5177</name>
    <name evidence="3" type="ORF">STYLEM_1097</name>
</gene>
<feature type="region of interest" description="Disordered" evidence="2">
    <location>
        <begin position="55"/>
        <end position="109"/>
    </location>
</feature>
<feature type="compositionally biased region" description="Polar residues" evidence="2">
    <location>
        <begin position="1087"/>
        <end position="1101"/>
    </location>
</feature>
<dbReference type="EMBL" id="CCKQ01001039">
    <property type="protein sequence ID" value="CDW72143.1"/>
    <property type="molecule type" value="Genomic_DNA"/>
</dbReference>
<feature type="compositionally biased region" description="Polar residues" evidence="2">
    <location>
        <begin position="55"/>
        <end position="64"/>
    </location>
</feature>
<feature type="region of interest" description="Disordered" evidence="2">
    <location>
        <begin position="257"/>
        <end position="291"/>
    </location>
</feature>
<keyword evidence="1" id="KW-0175">Coiled coil</keyword>
<evidence type="ECO:0000313" key="4">
    <source>
        <dbReference type="Proteomes" id="UP000039865"/>
    </source>
</evidence>
<feature type="compositionally biased region" description="Polar residues" evidence="2">
    <location>
        <begin position="992"/>
        <end position="1006"/>
    </location>
</feature>
<feature type="compositionally biased region" description="Polar residues" evidence="2">
    <location>
        <begin position="1543"/>
        <end position="1559"/>
    </location>
</feature>
<name>A0A077ZQF6_STYLE</name>
<evidence type="ECO:0000256" key="1">
    <source>
        <dbReference type="SAM" id="Coils"/>
    </source>
</evidence>
<feature type="compositionally biased region" description="Low complexity" evidence="2">
    <location>
        <begin position="972"/>
        <end position="982"/>
    </location>
</feature>
<feature type="compositionally biased region" description="Low complexity" evidence="2">
    <location>
        <begin position="1019"/>
        <end position="1031"/>
    </location>
</feature>
<feature type="coiled-coil region" evidence="1">
    <location>
        <begin position="340"/>
        <end position="392"/>
    </location>
</feature>
<evidence type="ECO:0000313" key="3">
    <source>
        <dbReference type="EMBL" id="CDW72143.1"/>
    </source>
</evidence>
<feature type="region of interest" description="Disordered" evidence="2">
    <location>
        <begin position="1137"/>
        <end position="1215"/>
    </location>
</feature>
<reference evidence="3 4" key="1">
    <citation type="submission" date="2014-06" db="EMBL/GenBank/DDBJ databases">
        <authorList>
            <person name="Swart Estienne"/>
        </authorList>
    </citation>
    <scope>NUCLEOTIDE SEQUENCE [LARGE SCALE GENOMIC DNA]</scope>
    <source>
        <strain evidence="3 4">130c</strain>
    </source>
</reference>
<feature type="region of interest" description="Disordered" evidence="2">
    <location>
        <begin position="1281"/>
        <end position="1317"/>
    </location>
</feature>
<feature type="compositionally biased region" description="Acidic residues" evidence="2">
    <location>
        <begin position="261"/>
        <end position="278"/>
    </location>
</feature>
<feature type="region of interest" description="Disordered" evidence="2">
    <location>
        <begin position="969"/>
        <end position="1048"/>
    </location>
</feature>
<feature type="compositionally biased region" description="Polar residues" evidence="2">
    <location>
        <begin position="1570"/>
        <end position="1603"/>
    </location>
</feature>
<feature type="compositionally biased region" description="Low complexity" evidence="2">
    <location>
        <begin position="1176"/>
        <end position="1187"/>
    </location>
</feature>
<accession>A0A077ZQF6</accession>
<proteinExistence type="predicted"/>
<sequence>MSIPANDDILFSTPDPYYQPLDFETACESRKSLMIDQQKISEFSIAMDGQIDSNQNVLSENNHSSNDENRISQISSSDQQTSSHYGQDKNSHNVTQHRSKTKAPGERQSLILCDDTDGASVKDGQQLSKNDLRRQNLRRRRSREQLVQVVDAFIREATIFTVYQSYVEANFINDMMNIRNEIVDQSVKWGLRYVIQEVISEIYIANEAGLIIQTVILRESKNLTNDCLSQITQEDFKQNFEDSQNSLQFGNELDQYLHQNDDDDDENNFNQESEENESDYQIQQSPQKEESPIKVSIMDAQSVNQSLDMSLAVQEDLNWHFDIYEQTFLEQSELLINEIAIEAEQQFAEEQKQLLLEQERIQAQHIEEQRLLKNEELRLLQIEESIQNTSDSVVDKLMNLIATEIIGENLLHKIEYDHNELEAADKLVEELLNHHFLNQILGLNFDQTLVQDELVTDVIEVQIKNDTKEIATETIQSEIKIRNDVQLLESEIQTEIKSKVFENCQRNLLRECYKEAREFYIENEQKFMQELCDQVLEETIYTDLVDMVIIEVENEGLLQDQVQTLIDEQTKQVTQKEYEESIALDLLMSKMMGEIMNEIVQDQVQTQSYLQKELPLQINNQILEETNVMCCIDVAEDSIMVFQQVVSYVKVETLMVNSLLSNTLDDVIIMDGIYDKLISQLIIKELAFQLQLERDSQMLANSLFDNCLNDFTEGNILHNVVPAQIQYNMIDTRIQSESVQVCNQTVATLEASDDIMTEFTYQMILEILVEGQNQDKKLINKEKSTNKDLESKAISLYHQQFLNRFLKKWLRHLADDLILKLITESIYKRIMSKIIKRNVINIIQYSVDTISNLEEDTISIANTVLSGFIRNEINLIICQEIMLTQDSLIMTENFIKEFITNEVQNISIKQLQLANLLDGSKHNASTSSLHRHRKQFVYIDDSQYQSNQSNQMRGNDYLIKVDNQSSDMELRSSATSSVSDADVFSEQDEGSSHQNTNTPNSYQIMSPSKKPDFNRNILSSSKSITGSVTSSMNKFPKHSDTLDSNKNYPNFFEQTNPQSNLNTFMVSNPRKTHKNLTSMNHYHGSTAKHQSNNQHNRSGSSDIEVKAIRFTKNPSTRGGQSSNVNFLSHNRVSKINYQNDQNQANDRDTSPAIRYAPQGTINDRYKNTKSSKQKQLKSQLSQQQQMKQVEKKNESQPGILISQDVGGSSIDPYTSSQESFMSAVNSFSKIKGGLSANKKSKNNSNLLVQRAFNKSDKQFFNHNISSNTNAYHNASQQVNTNTRYQNSGSNQKKKSKLSVGGGVIGNNSSNRSSAKQNRMLYRRSSEGMTPQLNDIDDKMCTVYSDDDEDLVQKGDRSIETIKSRADRSDSRSSTLFSVEKNKRKAFRNKQSAQKIVADVLASQPKEGIKFIESKVQSSLQSQQSQKNLEDVYYKKNVPVKTISVEVSKNSSYHNQSDSSQFDSTVQESYREKFSVNHSIIGPAAILDSHKKDSAREDTEFYSKLNGVKSSEKSQNTTATESHKIKSKYQYLKSKTSGKESANEFASPSNNSSALNIQNSKKNDPMRKAYSRQQTFSEYIPSQQNSQTQALSNVQSKNDSQSLGKSVERVPQQESLINASLEKLLISFKAKYQEIKKQNCRSAQLASIDLLIKMCQKIIDCNRDIDHLFEIDQQLKDSLIKLSSQQRHQQESFSVILLTNQLALLNYQKLSCLVEKKSAHRNTLSNIQPFSNQTPKSTPTVSSVQSKLIKATASLKTQQNTTSLSKIINGSHNHSSQQNTDQNVYHNQVSGMQHVSSQVMLVQQKKSREDLATMKHTFSCNSNTSLNGTAQATVSAQSKKVSKQQQQQMMIKHTSNYFSNNSDGGNTISHQAKHNYQQQVLQQLHSQQQVQQQQQIQTQMSLPNIDIKLFQPKDQVYIMKCIGKSYNESSTNSSTNTSLMKQETFGGNTNGLAGSIQVTGNNNNGNTLSCHEFQKQQFFLMTLHHVMRNNKKRESTSSDGRTKYLKKEDQQQALQQYISIEELFNNAKVRF</sequence>
<protein>
    <submittedName>
        <fullName evidence="3">Uncharacterized protein</fullName>
    </submittedName>
</protein>
<evidence type="ECO:0000256" key="2">
    <source>
        <dbReference type="SAM" id="MobiDB-lite"/>
    </source>
</evidence>
<feature type="region of interest" description="Disordered" evidence="2">
    <location>
        <begin position="1539"/>
        <end position="1608"/>
    </location>
</feature>
<organism evidence="3 4">
    <name type="scientific">Stylonychia lemnae</name>
    <name type="common">Ciliate</name>
    <dbReference type="NCBI Taxonomy" id="5949"/>
    <lineage>
        <taxon>Eukaryota</taxon>
        <taxon>Sar</taxon>
        <taxon>Alveolata</taxon>
        <taxon>Ciliophora</taxon>
        <taxon>Intramacronucleata</taxon>
        <taxon>Spirotrichea</taxon>
        <taxon>Stichotrichia</taxon>
        <taxon>Sporadotrichida</taxon>
        <taxon>Oxytrichidae</taxon>
        <taxon>Stylonychinae</taxon>
        <taxon>Stylonychia</taxon>
    </lineage>
</organism>
<feature type="region of interest" description="Disordered" evidence="2">
    <location>
        <begin position="1505"/>
        <end position="1524"/>
    </location>
</feature>
<dbReference type="InParanoid" id="A0A077ZQF6"/>
<dbReference type="Proteomes" id="UP000039865">
    <property type="component" value="Unassembled WGS sequence"/>
</dbReference>
<feature type="region of interest" description="Disordered" evidence="2">
    <location>
        <begin position="1076"/>
        <end position="1102"/>
    </location>
</feature>
<feature type="compositionally biased region" description="Low complexity" evidence="2">
    <location>
        <begin position="71"/>
        <end position="83"/>
    </location>
</feature>
<keyword evidence="4" id="KW-1185">Reference proteome</keyword>